<keyword evidence="3" id="KW-1185">Reference proteome</keyword>
<organism evidence="2 3">
    <name type="scientific">Sphagnurus paluster</name>
    <dbReference type="NCBI Taxonomy" id="117069"/>
    <lineage>
        <taxon>Eukaryota</taxon>
        <taxon>Fungi</taxon>
        <taxon>Dikarya</taxon>
        <taxon>Basidiomycota</taxon>
        <taxon>Agaricomycotina</taxon>
        <taxon>Agaricomycetes</taxon>
        <taxon>Agaricomycetidae</taxon>
        <taxon>Agaricales</taxon>
        <taxon>Tricholomatineae</taxon>
        <taxon>Lyophyllaceae</taxon>
        <taxon>Sphagnurus</taxon>
    </lineage>
</organism>
<gene>
    <name evidence="2" type="ORF">H0H81_000358</name>
</gene>
<dbReference type="EMBL" id="JABCKI010010912">
    <property type="protein sequence ID" value="KAG5632995.1"/>
    <property type="molecule type" value="Genomic_DNA"/>
</dbReference>
<dbReference type="SUPFAM" id="SSF53383">
    <property type="entry name" value="PLP-dependent transferases"/>
    <property type="match status" value="1"/>
</dbReference>
<reference evidence="2" key="2">
    <citation type="submission" date="2021-10" db="EMBL/GenBank/DDBJ databases">
        <title>Phylogenomics reveals ancestral predisposition of the termite-cultivated fungus Termitomyces towards a domesticated lifestyle.</title>
        <authorList>
            <person name="Auxier B."/>
            <person name="Grum-Grzhimaylo A."/>
            <person name="Cardenas M.E."/>
            <person name="Lodge J.D."/>
            <person name="Laessoe T."/>
            <person name="Pedersen O."/>
            <person name="Smith M.E."/>
            <person name="Kuyper T.W."/>
            <person name="Franco-Molano E.A."/>
            <person name="Baroni T.J."/>
            <person name="Aanen D.K."/>
        </authorList>
    </citation>
    <scope>NUCLEOTIDE SEQUENCE</scope>
    <source>
        <strain evidence="2">D49</strain>
    </source>
</reference>
<dbReference type="OrthoDB" id="420046at2759"/>
<dbReference type="InterPro" id="IPR015421">
    <property type="entry name" value="PyrdxlP-dep_Trfase_major"/>
</dbReference>
<dbReference type="InterPro" id="IPR000192">
    <property type="entry name" value="Aminotrans_V_dom"/>
</dbReference>
<proteinExistence type="predicted"/>
<sequence>MVEAPAEAARLFNAANPEEVVFSHSSTMNLDNVARALEGDINEGDEFVITGEHE</sequence>
<comment type="caution">
    <text evidence="2">The sequence shown here is derived from an EMBL/GenBank/DDBJ whole genome shotgun (WGS) entry which is preliminary data.</text>
</comment>
<dbReference type="AlphaFoldDB" id="A0A9P7FPC4"/>
<feature type="non-terminal residue" evidence="2">
    <location>
        <position position="54"/>
    </location>
</feature>
<dbReference type="Proteomes" id="UP000717328">
    <property type="component" value="Unassembled WGS sequence"/>
</dbReference>
<reference evidence="2" key="1">
    <citation type="submission" date="2021-02" db="EMBL/GenBank/DDBJ databases">
        <authorList>
            <person name="Nieuwenhuis M."/>
            <person name="Van De Peppel L.J.J."/>
        </authorList>
    </citation>
    <scope>NUCLEOTIDE SEQUENCE</scope>
    <source>
        <strain evidence="2">D49</strain>
    </source>
</reference>
<dbReference type="Gene3D" id="3.40.640.10">
    <property type="entry name" value="Type I PLP-dependent aspartate aminotransferase-like (Major domain)"/>
    <property type="match status" value="1"/>
</dbReference>
<evidence type="ECO:0000313" key="2">
    <source>
        <dbReference type="EMBL" id="KAG5632995.1"/>
    </source>
</evidence>
<name>A0A9P7FPC4_9AGAR</name>
<accession>A0A9P7FPC4</accession>
<dbReference type="InterPro" id="IPR015424">
    <property type="entry name" value="PyrdxlP-dep_Trfase"/>
</dbReference>
<dbReference type="Pfam" id="PF00266">
    <property type="entry name" value="Aminotran_5"/>
    <property type="match status" value="1"/>
</dbReference>
<protein>
    <recommendedName>
        <fullName evidence="1">Aminotransferase class V domain-containing protein</fullName>
    </recommendedName>
</protein>
<evidence type="ECO:0000313" key="3">
    <source>
        <dbReference type="Proteomes" id="UP000717328"/>
    </source>
</evidence>
<feature type="domain" description="Aminotransferase class V" evidence="1">
    <location>
        <begin position="3"/>
        <end position="51"/>
    </location>
</feature>
<evidence type="ECO:0000259" key="1">
    <source>
        <dbReference type="Pfam" id="PF00266"/>
    </source>
</evidence>